<gene>
    <name evidence="2" type="ORF">SLS63_013995</name>
</gene>
<dbReference type="Pfam" id="PF22041">
    <property type="entry name" value="GST_C_7"/>
    <property type="match status" value="1"/>
</dbReference>
<dbReference type="EMBL" id="JAKNSF020000221">
    <property type="protein sequence ID" value="KAK7706400.1"/>
    <property type="molecule type" value="Genomic_DNA"/>
</dbReference>
<accession>A0ABR1NLX7</accession>
<dbReference type="Gene3D" id="3.40.30.10">
    <property type="entry name" value="Glutaredoxin"/>
    <property type="match status" value="1"/>
</dbReference>
<dbReference type="SUPFAM" id="SSF52833">
    <property type="entry name" value="Thioredoxin-like"/>
    <property type="match status" value="1"/>
</dbReference>
<feature type="domain" description="Glutathione S-transferase UstS-like C-terminal" evidence="1">
    <location>
        <begin position="160"/>
        <end position="245"/>
    </location>
</feature>
<protein>
    <recommendedName>
        <fullName evidence="1">Glutathione S-transferase UstS-like C-terminal domain-containing protein</fullName>
    </recommendedName>
</protein>
<dbReference type="Gene3D" id="1.20.1050.10">
    <property type="match status" value="1"/>
</dbReference>
<reference evidence="2 3" key="1">
    <citation type="submission" date="2024-02" db="EMBL/GenBank/DDBJ databases">
        <title>De novo assembly and annotation of 12 fungi associated with fruit tree decline syndrome in Ontario, Canada.</title>
        <authorList>
            <person name="Sulman M."/>
            <person name="Ellouze W."/>
            <person name="Ilyukhin E."/>
        </authorList>
    </citation>
    <scope>NUCLEOTIDE SEQUENCE [LARGE SCALE GENOMIC DNA]</scope>
    <source>
        <strain evidence="2 3">M169</strain>
    </source>
</reference>
<organism evidence="2 3">
    <name type="scientific">Diaporthe eres</name>
    <name type="common">Phomopsis oblonga</name>
    <dbReference type="NCBI Taxonomy" id="83184"/>
    <lineage>
        <taxon>Eukaryota</taxon>
        <taxon>Fungi</taxon>
        <taxon>Dikarya</taxon>
        <taxon>Ascomycota</taxon>
        <taxon>Pezizomycotina</taxon>
        <taxon>Sordariomycetes</taxon>
        <taxon>Sordariomycetidae</taxon>
        <taxon>Diaporthales</taxon>
        <taxon>Diaporthaceae</taxon>
        <taxon>Diaporthe</taxon>
        <taxon>Diaporthe eres species complex</taxon>
    </lineage>
</organism>
<evidence type="ECO:0000259" key="1">
    <source>
        <dbReference type="Pfam" id="PF22041"/>
    </source>
</evidence>
<proteinExistence type="predicted"/>
<comment type="caution">
    <text evidence="2">The sequence shown here is derived from an EMBL/GenBank/DDBJ whole genome shotgun (WGS) entry which is preliminary data.</text>
</comment>
<evidence type="ECO:0000313" key="3">
    <source>
        <dbReference type="Proteomes" id="UP001430848"/>
    </source>
</evidence>
<name>A0ABR1NLX7_DIAER</name>
<evidence type="ECO:0000313" key="2">
    <source>
        <dbReference type="EMBL" id="KAK7706400.1"/>
    </source>
</evidence>
<sequence length="252" mass="28694">MPKPITFYDIASGPPIRPYAPNPCKTRYALNFKRVHSGLDYETCWTELTEVTEVRRGLGAAPCRKHYLDSTDFYTLPVVVDHTASQVVGDSFEIALYLDKAYPSSPQLFPDSAAAPHRDFNAVVDRVFTKYVVLGYHNLPFNPKTAARTRAEFCRRAARQDWDEFAVHGLERAEMLKQFEKALGELAEWYVEKGSGPLISGATTPTYADFIVGGWLWMMKETLPEWSMVRTWQDGRWGRLHDTLSQTYGQAD</sequence>
<dbReference type="Proteomes" id="UP001430848">
    <property type="component" value="Unassembled WGS sequence"/>
</dbReference>
<dbReference type="InterPro" id="IPR054416">
    <property type="entry name" value="GST_UstS-like_C"/>
</dbReference>
<dbReference type="InterPro" id="IPR036249">
    <property type="entry name" value="Thioredoxin-like_sf"/>
</dbReference>
<keyword evidence="3" id="KW-1185">Reference proteome</keyword>